<evidence type="ECO:0000256" key="1">
    <source>
        <dbReference type="ARBA" id="ARBA00004141"/>
    </source>
</evidence>
<evidence type="ECO:0000256" key="17">
    <source>
        <dbReference type="SAM" id="Phobius"/>
    </source>
</evidence>
<comment type="caution">
    <text evidence="15">Lacks conserved residue(s) required for the propagation of feature annotation.</text>
</comment>
<keyword evidence="12 17" id="KW-1133">Transmembrane helix</keyword>
<feature type="compositionally biased region" description="Acidic residues" evidence="16">
    <location>
        <begin position="129"/>
        <end position="160"/>
    </location>
</feature>
<evidence type="ECO:0000256" key="11">
    <source>
        <dbReference type="ARBA" id="ARBA00022884"/>
    </source>
</evidence>
<feature type="transmembrane region" description="Helical" evidence="17">
    <location>
        <begin position="970"/>
        <end position="992"/>
    </location>
</feature>
<dbReference type="GO" id="GO:0001510">
    <property type="term" value="P:RNA methylation"/>
    <property type="evidence" value="ECO:0007669"/>
    <property type="project" value="InterPro"/>
</dbReference>
<evidence type="ECO:0000256" key="12">
    <source>
        <dbReference type="ARBA" id="ARBA00022989"/>
    </source>
</evidence>
<feature type="compositionally biased region" description="Basic and acidic residues" evidence="16">
    <location>
        <begin position="1"/>
        <end position="12"/>
    </location>
</feature>
<dbReference type="InterPro" id="IPR017871">
    <property type="entry name" value="ABC_transporter-like_CS"/>
</dbReference>
<evidence type="ECO:0000256" key="8">
    <source>
        <dbReference type="ARBA" id="ARBA00022692"/>
    </source>
</evidence>
<dbReference type="STRING" id="568069.A0A1J1IJX5"/>
<dbReference type="InterPro" id="IPR003593">
    <property type="entry name" value="AAA+_ATPase"/>
</dbReference>
<evidence type="ECO:0000256" key="13">
    <source>
        <dbReference type="ARBA" id="ARBA00023136"/>
    </source>
</evidence>
<feature type="active site" description="Nucleophile" evidence="15">
    <location>
        <position position="528"/>
    </location>
</feature>
<dbReference type="CDD" id="cd03263">
    <property type="entry name" value="ABC_subfamily_A"/>
    <property type="match status" value="2"/>
</dbReference>
<evidence type="ECO:0000256" key="3">
    <source>
        <dbReference type="ARBA" id="ARBA00007494"/>
    </source>
</evidence>
<dbReference type="InterPro" id="IPR018314">
    <property type="entry name" value="RsmB/NOL1/NOP2-like_CS"/>
</dbReference>
<proteinExistence type="inferred from homology"/>
<feature type="transmembrane region" description="Helical" evidence="17">
    <location>
        <begin position="894"/>
        <end position="915"/>
    </location>
</feature>
<dbReference type="PROSITE" id="PS00211">
    <property type="entry name" value="ABC_TRANSPORTER_1"/>
    <property type="match status" value="1"/>
</dbReference>
<dbReference type="GO" id="GO:0006396">
    <property type="term" value="P:RNA processing"/>
    <property type="evidence" value="ECO:0007669"/>
    <property type="project" value="InterPro"/>
</dbReference>
<dbReference type="SMART" id="SM00382">
    <property type="entry name" value="AAA"/>
    <property type="match status" value="2"/>
</dbReference>
<dbReference type="GO" id="GO:0042254">
    <property type="term" value="P:ribosome biogenesis"/>
    <property type="evidence" value="ECO:0007669"/>
    <property type="project" value="UniProtKB-KW"/>
</dbReference>
<accession>A0A1J1IJX5</accession>
<keyword evidence="6 15" id="KW-0808">Transferase</keyword>
<dbReference type="InterPro" id="IPR023273">
    <property type="entry name" value="RCMT_NOP2"/>
</dbReference>
<evidence type="ECO:0000256" key="2">
    <source>
        <dbReference type="ARBA" id="ARBA00004604"/>
    </source>
</evidence>
<feature type="domain" description="ABC transporter" evidence="18">
    <location>
        <begin position="1823"/>
        <end position="2054"/>
    </location>
</feature>
<comment type="subcellular location">
    <subcellularLocation>
        <location evidence="1">Membrane</location>
        <topology evidence="1">Multi-pass membrane protein</topology>
    </subcellularLocation>
    <subcellularLocation>
        <location evidence="2">Nucleus</location>
        <location evidence="2">Nucleolus</location>
    </subcellularLocation>
</comment>
<feature type="binding site" evidence="15">
    <location>
        <begin position="403"/>
        <end position="409"/>
    </location>
    <ligand>
        <name>S-adenosyl-L-methionine</name>
        <dbReference type="ChEBI" id="CHEBI:59789"/>
    </ligand>
</feature>
<dbReference type="Gene3D" id="3.40.50.300">
    <property type="entry name" value="P-loop containing nucleotide triphosphate hydrolases"/>
    <property type="match status" value="2"/>
</dbReference>
<dbReference type="PROSITE" id="PS50893">
    <property type="entry name" value="ABC_TRANSPORTER_2"/>
    <property type="match status" value="2"/>
</dbReference>
<keyword evidence="7 15" id="KW-0949">S-adenosyl-L-methionine</keyword>
<feature type="domain" description="SAM-dependent MTase RsmB/NOP-type" evidence="19">
    <location>
        <begin position="311"/>
        <end position="598"/>
    </location>
</feature>
<feature type="transmembrane region" description="Helical" evidence="17">
    <location>
        <begin position="689"/>
        <end position="709"/>
    </location>
</feature>
<evidence type="ECO:0000313" key="21">
    <source>
        <dbReference type="Proteomes" id="UP000183832"/>
    </source>
</evidence>
<dbReference type="GO" id="GO:0008173">
    <property type="term" value="F:RNA methyltransferase activity"/>
    <property type="evidence" value="ECO:0007669"/>
    <property type="project" value="InterPro"/>
</dbReference>
<reference evidence="20 21" key="1">
    <citation type="submission" date="2015-04" db="EMBL/GenBank/DDBJ databases">
        <authorList>
            <person name="Syromyatnikov M.Y."/>
            <person name="Popov V.N."/>
        </authorList>
    </citation>
    <scope>NUCLEOTIDE SEQUENCE [LARGE SCALE GENOMIC DNA]</scope>
</reference>
<dbReference type="PANTHER" id="PTHR19229:SF250">
    <property type="entry name" value="ABC TRANSPORTER DOMAIN-CONTAINING PROTEIN-RELATED"/>
    <property type="match status" value="1"/>
</dbReference>
<keyword evidence="5 15" id="KW-0489">Methyltransferase</keyword>
<dbReference type="SUPFAM" id="SSF52540">
    <property type="entry name" value="P-loop containing nucleoside triphosphate hydrolases"/>
    <property type="match status" value="2"/>
</dbReference>
<feature type="region of interest" description="Disordered" evidence="16">
    <location>
        <begin position="602"/>
        <end position="630"/>
    </location>
</feature>
<protein>
    <submittedName>
        <fullName evidence="20">CLUMA_CG012133, isoform A</fullName>
    </submittedName>
</protein>
<dbReference type="InterPro" id="IPR026082">
    <property type="entry name" value="ABCA"/>
</dbReference>
<dbReference type="GO" id="GO:0140359">
    <property type="term" value="F:ABC-type transporter activity"/>
    <property type="evidence" value="ECO:0007669"/>
    <property type="project" value="InterPro"/>
</dbReference>
<dbReference type="PRINTS" id="PR02008">
    <property type="entry name" value="RCMTFAMILY"/>
</dbReference>
<dbReference type="Gene3D" id="3.40.50.150">
    <property type="entry name" value="Vaccinia Virus protein VP39"/>
    <property type="match status" value="1"/>
</dbReference>
<evidence type="ECO:0000256" key="14">
    <source>
        <dbReference type="ARBA" id="ARBA00023242"/>
    </source>
</evidence>
<dbReference type="InterPro" id="IPR049560">
    <property type="entry name" value="MeTrfase_RsmB-F_NOP2_cat"/>
</dbReference>
<evidence type="ECO:0000256" key="15">
    <source>
        <dbReference type="PROSITE-ProRule" id="PRU01023"/>
    </source>
</evidence>
<organism evidence="20 21">
    <name type="scientific">Clunio marinus</name>
    <dbReference type="NCBI Taxonomy" id="568069"/>
    <lineage>
        <taxon>Eukaryota</taxon>
        <taxon>Metazoa</taxon>
        <taxon>Ecdysozoa</taxon>
        <taxon>Arthropoda</taxon>
        <taxon>Hexapoda</taxon>
        <taxon>Insecta</taxon>
        <taxon>Pterygota</taxon>
        <taxon>Neoptera</taxon>
        <taxon>Endopterygota</taxon>
        <taxon>Diptera</taxon>
        <taxon>Nematocera</taxon>
        <taxon>Chironomoidea</taxon>
        <taxon>Chironomidae</taxon>
        <taxon>Clunio</taxon>
    </lineage>
</organism>
<keyword evidence="8 17" id="KW-0812">Transmembrane</keyword>
<keyword evidence="13 17" id="KW-0472">Membrane</keyword>
<sequence length="2163" mass="249407">MGRKVNFAEKPKKGPGKKTKKQPAPKFSAKLLEKDESVQNTKKLSHRQKQRAVKRVERKIKLQNKNRNDAAKKKKKVVATYNSDDEAENESVSSVDSTDHEEDVVKTVQQSIKKGFAVDKKAKVKTPVDDSDESESEQESNSDDDFIKDDFEGDSEEEEEVPQKKKVDLLGSSDDEESDKEDEENETDDEDASDSDEELPIEKANKKLKARQDEDTKLAADELQLNIADKEKLDLDDATDIDKVISLQDIQQRIKDIAAVLMDFSANRDPSRSRSEYLDVLKKDLCTYYSYNEFLMEIFMNIFPVNELLEFLESSEVQRPLTIRTNSLKTRRRDLAQALINRGVNLDPVGKWTKVGLVVYSSQVPLGATPEYLAGHYMIQGASSMLPVMSLAPQENERILDMCSAPGGKSSHISAIMKNTGVLFANDLNRDRIHAVIGNFHRLGVVNSVVSGMNGVDYKKFMSGFDRVLLDAPCTGTGVISKDQSVKTSKSQVDIQRCYNLQRKLILSAIDCISAKSATGGYLVYSTCSILPEENEWVIDYALKKRNVRLVPTGLDFGVEGFTNYREQRYHPSMKLTRRYYPHTHNMDGFFVAKLQKTSDEIPKTADDEDDQPEEDLEENEEQNDKKKAKVDKRDWFHKDLKEINRKKESEKQDIYVTKVFEKTVKRKFDKSKKQVKETSETLKEKRYFWARNTFFSLFPLLFIIIYAFSGASNDVGNDQSKYNKTEALIITEEELFDKIPNALNNKFYFVPNNEFYSDLMERLRRNEYMPILDERIVGFRTETDIWNNIEDLESRSFIIVFNESTSPESHLSYTIRSKNNRFQTDQHYSKDLPTVSKKVMNEYINDGFLGLQYLLDTTFFEIISKKDIIPYRIELEKLPSSAHEPQESRISDLGLYIIIFSAFISISLIFTRIIEEKACGFREQLKNATRYSFLNNVALFTLNHIQMLILFYICLIITYIKGFWFSVNIFYPALLVMLFITSIISFTFLVSAFFESIAFSTVGAVFWYFVPFVCYQLATVQWKKILIFFPINAFYQGIQIFHDYTNSGHYYCHPNFFQRSHPNDDVFAMFDVFFWLIASSLICGFLYFYISNVWPGQYGIRQSPFFICQRSYYIPNRVDTKSGIEALNFTSNGFENFQHFNQNAIVRIRNLTKNYGQHTVVKNLSMDIYKNQITVLLGHNGAGKTSTMCIITGLIPKTSGHVYVDNNDNVQFYRSKIGYCPQHNISLPYLTCQEHLEFFGQLRGLSRFNAKVEAKNILTKVNLQSKAGEVAKRLSGGMLRKLCLANAIIGDTKLLILDEPSSGLDPESRRDIWNILLKLKKDHTILITSHFMEEADVLGDKIAIMENGELIAYGTSMFLKHYYGSGYTVKMLKSLSDTNKFDRTSVHNTIKRHIPSAEQKSSVEPLYCMTLPFKDKNKYGEMLKELELNKTLYGIDSISITNTTLEEVFLNSASCGKIDFSSGQDETDHQEYTTLAFDDPKNVNRQLIFFRQFQAIFYKKFIYWLRNLPLFCAMVAIPIIMTWLCFLLNNYLADKTHMTLNLRVDNIDEPLIIANFKKFSSAKFENVFTQYCREVNAEVKILRDKDIDYELMEESNDLLRYYDNLLGAIDFEESSDGSKVKAKIFYSENLIHSVAVMVSLVDNVILSSSIMFLNYLQIFSLFGVIMMSSSKESMSEYESWISMFHIFPDFALKHSLKVIHEYHKFERNHMKVGNTKDSEVYIRSLADYQHIFGLSQFFVANAFVFIVASVFLFMFVENQQLMEQFGYFCSKVQMCWCFGRNEVEQVVENIPLDELEDDPDVRHEKMNVDGIIREEKQESEAMVVSKLEKVYGGNLKAVQGISFTVKKGECFGLLGMNGAGKTSTFEMMTLNRPKTSGRVFVNGINADNDRFMYRHMFGYCPQQDALCDYMTARELLKYMLMINGCSRYDLDAQVEKWLRKVDIEKYRDRKISSFSGGTKRKLNTAMAMIADPYIIFLDEPTTGVDPKSRRFVWCCIKSLQQHQKTIVLTSHSMDECEMLCNRLGIMKNGEMKCIGYIQKLKEKYGKGFSLMIKVKPKVLERSDSNMKTSTTETDSIDSSPPPFETVTDIKLQLQSLFLCELKDEHDGVLQYFIHAKSISWAKVFQDLLEFSNDHENSIDSFSIQETTLEDIFQQFRNEQMSQ</sequence>
<dbReference type="PROSITE" id="PS01153">
    <property type="entry name" value="NOL1_NOP2_SUN"/>
    <property type="match status" value="1"/>
</dbReference>
<evidence type="ECO:0000256" key="4">
    <source>
        <dbReference type="ARBA" id="ARBA00022517"/>
    </source>
</evidence>
<feature type="compositionally biased region" description="Acidic residues" evidence="16">
    <location>
        <begin position="173"/>
        <end position="199"/>
    </location>
</feature>
<dbReference type="Pfam" id="PF01189">
    <property type="entry name" value="Methyltr_RsmB-F"/>
    <property type="match status" value="1"/>
</dbReference>
<evidence type="ECO:0000256" key="9">
    <source>
        <dbReference type="ARBA" id="ARBA00022741"/>
    </source>
</evidence>
<dbReference type="EMBL" id="CVRI01000048">
    <property type="protein sequence ID" value="CRK98753.1"/>
    <property type="molecule type" value="Genomic_DNA"/>
</dbReference>
<keyword evidence="11 15" id="KW-0694">RNA-binding</keyword>
<evidence type="ECO:0000313" key="20">
    <source>
        <dbReference type="EMBL" id="CRK98753.1"/>
    </source>
</evidence>
<dbReference type="InterPro" id="IPR001678">
    <property type="entry name" value="MeTrfase_RsmB-F_NOP2_dom"/>
</dbReference>
<dbReference type="Pfam" id="PF12698">
    <property type="entry name" value="ABC2_membrane_3"/>
    <property type="match status" value="1"/>
</dbReference>
<dbReference type="NCBIfam" id="TIGR00446">
    <property type="entry name" value="nop2p"/>
    <property type="match status" value="1"/>
</dbReference>
<keyword evidence="21" id="KW-1185">Reference proteome</keyword>
<dbReference type="GO" id="GO:0008757">
    <property type="term" value="F:S-adenosylmethionine-dependent methyltransferase activity"/>
    <property type="evidence" value="ECO:0007669"/>
    <property type="project" value="InterPro"/>
</dbReference>
<evidence type="ECO:0000256" key="6">
    <source>
        <dbReference type="ARBA" id="ARBA00022679"/>
    </source>
</evidence>
<dbReference type="InterPro" id="IPR023267">
    <property type="entry name" value="RCMT"/>
</dbReference>
<keyword evidence="10" id="KW-0067">ATP-binding</keyword>
<feature type="domain" description="ABC transporter" evidence="18">
    <location>
        <begin position="1147"/>
        <end position="1373"/>
    </location>
</feature>
<feature type="transmembrane region" description="Helical" evidence="17">
    <location>
        <begin position="1073"/>
        <end position="1091"/>
    </location>
</feature>
<dbReference type="FunFam" id="3.40.50.300:FF:000436">
    <property type="entry name" value="ATP binding cassette subfamily A member 9"/>
    <property type="match status" value="1"/>
</dbReference>
<dbReference type="GO" id="GO:0005730">
    <property type="term" value="C:nucleolus"/>
    <property type="evidence" value="ECO:0007669"/>
    <property type="project" value="UniProtKB-SubCell"/>
</dbReference>
<dbReference type="Proteomes" id="UP000183832">
    <property type="component" value="Unassembled WGS sequence"/>
</dbReference>
<name>A0A1J1IJX5_9DIPT</name>
<evidence type="ECO:0000256" key="16">
    <source>
        <dbReference type="SAM" id="MobiDB-lite"/>
    </source>
</evidence>
<dbReference type="GO" id="GO:0003723">
    <property type="term" value="F:RNA binding"/>
    <property type="evidence" value="ECO:0007669"/>
    <property type="project" value="UniProtKB-UniRule"/>
</dbReference>
<feature type="transmembrane region" description="Helical" evidence="17">
    <location>
        <begin position="935"/>
        <end position="958"/>
    </location>
</feature>
<dbReference type="Pfam" id="PF00005">
    <property type="entry name" value="ABC_tran"/>
    <property type="match status" value="2"/>
</dbReference>
<evidence type="ECO:0000256" key="10">
    <source>
        <dbReference type="ARBA" id="ARBA00022840"/>
    </source>
</evidence>
<dbReference type="PANTHER" id="PTHR19229">
    <property type="entry name" value="ATP-BINDING CASSETTE TRANSPORTER SUBFAMILY A ABCA"/>
    <property type="match status" value="1"/>
</dbReference>
<evidence type="ECO:0000256" key="5">
    <source>
        <dbReference type="ARBA" id="ARBA00022603"/>
    </source>
</evidence>
<dbReference type="SUPFAM" id="SSF53335">
    <property type="entry name" value="S-adenosyl-L-methionine-dependent methyltransferases"/>
    <property type="match status" value="1"/>
</dbReference>
<dbReference type="GO" id="GO:0016887">
    <property type="term" value="F:ATP hydrolysis activity"/>
    <property type="evidence" value="ECO:0007669"/>
    <property type="project" value="InterPro"/>
</dbReference>
<dbReference type="PROSITE" id="PS51686">
    <property type="entry name" value="SAM_MT_RSMB_NOP"/>
    <property type="match status" value="1"/>
</dbReference>
<feature type="compositionally biased region" description="Basic residues" evidence="16">
    <location>
        <begin position="13"/>
        <end position="23"/>
    </location>
</feature>
<dbReference type="Gene3D" id="3.30.70.1170">
    <property type="entry name" value="Sun protein, domain 3"/>
    <property type="match status" value="1"/>
</dbReference>
<feature type="transmembrane region" description="Helical" evidence="17">
    <location>
        <begin position="998"/>
        <end position="1019"/>
    </location>
</feature>
<comment type="similarity">
    <text evidence="3 15">Belongs to the class I-like SAM-binding methyltransferase superfamily. RsmB/NOP family.</text>
</comment>
<gene>
    <name evidence="20" type="ORF">CLUMA_CG012133</name>
</gene>
<feature type="transmembrane region" description="Helical" evidence="17">
    <location>
        <begin position="1026"/>
        <end position="1042"/>
    </location>
</feature>
<evidence type="ECO:0000256" key="7">
    <source>
        <dbReference type="ARBA" id="ARBA00022691"/>
    </source>
</evidence>
<keyword evidence="4" id="KW-0690">Ribosome biogenesis</keyword>
<dbReference type="InterPro" id="IPR013525">
    <property type="entry name" value="ABC2_TM"/>
</dbReference>
<dbReference type="GO" id="GO:0016020">
    <property type="term" value="C:membrane"/>
    <property type="evidence" value="ECO:0007669"/>
    <property type="project" value="UniProtKB-SubCell"/>
</dbReference>
<dbReference type="GO" id="GO:0005524">
    <property type="term" value="F:ATP binding"/>
    <property type="evidence" value="ECO:0007669"/>
    <property type="project" value="UniProtKB-KW"/>
</dbReference>
<dbReference type="InterPro" id="IPR011023">
    <property type="entry name" value="Nop2p"/>
</dbReference>
<keyword evidence="9" id="KW-0547">Nucleotide-binding</keyword>
<feature type="region of interest" description="Disordered" evidence="16">
    <location>
        <begin position="2064"/>
        <end position="2083"/>
    </location>
</feature>
<dbReference type="FunFam" id="3.30.70.1170:FF:000001">
    <property type="entry name" value="Ribosomal RNA methyltransferase Nop2"/>
    <property type="match status" value="1"/>
</dbReference>
<dbReference type="OrthoDB" id="8061355at2759"/>
<dbReference type="InterPro" id="IPR027417">
    <property type="entry name" value="P-loop_NTPase"/>
</dbReference>
<feature type="compositionally biased region" description="Acidic residues" evidence="16">
    <location>
        <begin position="607"/>
        <end position="622"/>
    </location>
</feature>
<evidence type="ECO:0000259" key="19">
    <source>
        <dbReference type="PROSITE" id="PS51686"/>
    </source>
</evidence>
<dbReference type="PRINTS" id="PR02012">
    <property type="entry name" value="RCMTNOP2"/>
</dbReference>
<dbReference type="InterPro" id="IPR029063">
    <property type="entry name" value="SAM-dependent_MTases_sf"/>
</dbReference>
<feature type="transmembrane region" description="Helical" evidence="17">
    <location>
        <begin position="1645"/>
        <end position="1666"/>
    </location>
</feature>
<feature type="binding site" evidence="15">
    <location>
        <position position="427"/>
    </location>
    <ligand>
        <name>S-adenosyl-L-methionine</name>
        <dbReference type="ChEBI" id="CHEBI:59789"/>
    </ligand>
</feature>
<feature type="transmembrane region" description="Helical" evidence="17">
    <location>
        <begin position="1509"/>
        <end position="1533"/>
    </location>
</feature>
<evidence type="ECO:0000259" key="18">
    <source>
        <dbReference type="PROSITE" id="PS50893"/>
    </source>
</evidence>
<feature type="compositionally biased region" description="Low complexity" evidence="16">
    <location>
        <begin position="2069"/>
        <end position="2079"/>
    </location>
</feature>
<feature type="region of interest" description="Disordered" evidence="16">
    <location>
        <begin position="1"/>
        <end position="201"/>
    </location>
</feature>
<keyword evidence="14" id="KW-0539">Nucleus</keyword>
<feature type="binding site" evidence="15">
    <location>
        <position position="471"/>
    </location>
    <ligand>
        <name>S-adenosyl-L-methionine</name>
        <dbReference type="ChEBI" id="CHEBI:59789"/>
    </ligand>
</feature>
<feature type="compositionally biased region" description="Basic residues" evidence="16">
    <location>
        <begin position="43"/>
        <end position="64"/>
    </location>
</feature>
<feature type="transmembrane region" description="Helical" evidence="17">
    <location>
        <begin position="1732"/>
        <end position="1757"/>
    </location>
</feature>
<dbReference type="FunFam" id="3.40.50.300:FF:002470">
    <property type="entry name" value="ABC transporter, putative"/>
    <property type="match status" value="1"/>
</dbReference>
<dbReference type="InterPro" id="IPR003439">
    <property type="entry name" value="ABC_transporter-like_ATP-bd"/>
</dbReference>